<dbReference type="InterPro" id="IPR037066">
    <property type="entry name" value="Plug_dom_sf"/>
</dbReference>
<gene>
    <name evidence="14" type="ORF">SAMN05443663_111116</name>
</gene>
<dbReference type="InterPro" id="IPR000531">
    <property type="entry name" value="Beta-barrel_TonB"/>
</dbReference>
<dbReference type="Gene3D" id="2.60.40.1120">
    <property type="entry name" value="Carboxypeptidase-like, regulatory domain"/>
    <property type="match status" value="1"/>
</dbReference>
<feature type="chain" id="PRO_5009914505" evidence="11">
    <location>
        <begin position="24"/>
        <end position="1000"/>
    </location>
</feature>
<organism evidence="14 15">
    <name type="scientific">Flavobacterium defluvii</name>
    <dbReference type="NCBI Taxonomy" id="370979"/>
    <lineage>
        <taxon>Bacteria</taxon>
        <taxon>Pseudomonadati</taxon>
        <taxon>Bacteroidota</taxon>
        <taxon>Flavobacteriia</taxon>
        <taxon>Flavobacteriales</taxon>
        <taxon>Flavobacteriaceae</taxon>
        <taxon>Flavobacterium</taxon>
    </lineage>
</organism>
<evidence type="ECO:0000256" key="8">
    <source>
        <dbReference type="PROSITE-ProRule" id="PRU01360"/>
    </source>
</evidence>
<evidence type="ECO:0000256" key="4">
    <source>
        <dbReference type="ARBA" id="ARBA00022692"/>
    </source>
</evidence>
<dbReference type="GO" id="GO:0009279">
    <property type="term" value="C:cell outer membrane"/>
    <property type="evidence" value="ECO:0007669"/>
    <property type="project" value="UniProtKB-SubCell"/>
</dbReference>
<comment type="subcellular location">
    <subcellularLocation>
        <location evidence="1 8">Cell outer membrane</location>
        <topology evidence="1 8">Multi-pass membrane protein</topology>
    </subcellularLocation>
</comment>
<accession>A0A1M5VRH9</accession>
<dbReference type="RefSeq" id="WP_073418017.1">
    <property type="nucleotide sequence ID" value="NZ_FQWC01000011.1"/>
</dbReference>
<dbReference type="Proteomes" id="UP000184071">
    <property type="component" value="Unassembled WGS sequence"/>
</dbReference>
<keyword evidence="2 8" id="KW-0813">Transport</keyword>
<keyword evidence="11" id="KW-0732">Signal</keyword>
<keyword evidence="5 9" id="KW-0798">TonB box</keyword>
<dbReference type="NCBIfam" id="TIGR04056">
    <property type="entry name" value="OMP_RagA_SusC"/>
    <property type="match status" value="1"/>
</dbReference>
<feature type="compositionally biased region" description="Polar residues" evidence="10">
    <location>
        <begin position="133"/>
        <end position="152"/>
    </location>
</feature>
<dbReference type="NCBIfam" id="TIGR04057">
    <property type="entry name" value="SusC_RagA_signa"/>
    <property type="match status" value="1"/>
</dbReference>
<evidence type="ECO:0000256" key="11">
    <source>
        <dbReference type="SAM" id="SignalP"/>
    </source>
</evidence>
<dbReference type="InterPro" id="IPR008969">
    <property type="entry name" value="CarboxyPept-like_regulatory"/>
</dbReference>
<dbReference type="InterPro" id="IPR023997">
    <property type="entry name" value="TonB-dep_OMP_SusC/RagA_CS"/>
</dbReference>
<dbReference type="InterPro" id="IPR012910">
    <property type="entry name" value="Plug_dom"/>
</dbReference>
<dbReference type="InterPro" id="IPR023996">
    <property type="entry name" value="TonB-dep_OMP_SusC/RagA"/>
</dbReference>
<reference evidence="15" key="1">
    <citation type="submission" date="2016-11" db="EMBL/GenBank/DDBJ databases">
        <authorList>
            <person name="Varghese N."/>
            <person name="Submissions S."/>
        </authorList>
    </citation>
    <scope>NUCLEOTIDE SEQUENCE [LARGE SCALE GENOMIC DNA]</scope>
    <source>
        <strain evidence="15">DSM 17963</strain>
    </source>
</reference>
<dbReference type="Pfam" id="PF07715">
    <property type="entry name" value="Plug"/>
    <property type="match status" value="1"/>
</dbReference>
<keyword evidence="6 8" id="KW-0472">Membrane</keyword>
<comment type="similarity">
    <text evidence="8 9">Belongs to the TonB-dependent receptor family.</text>
</comment>
<evidence type="ECO:0000256" key="10">
    <source>
        <dbReference type="SAM" id="MobiDB-lite"/>
    </source>
</evidence>
<feature type="domain" description="TonB-dependent receptor plug" evidence="13">
    <location>
        <begin position="116"/>
        <end position="237"/>
    </location>
</feature>
<dbReference type="Gene3D" id="2.40.170.20">
    <property type="entry name" value="TonB-dependent receptor, beta-barrel domain"/>
    <property type="match status" value="1"/>
</dbReference>
<evidence type="ECO:0000256" key="1">
    <source>
        <dbReference type="ARBA" id="ARBA00004571"/>
    </source>
</evidence>
<dbReference type="FunFam" id="2.170.130.10:FF:000008">
    <property type="entry name" value="SusC/RagA family TonB-linked outer membrane protein"/>
    <property type="match status" value="1"/>
</dbReference>
<evidence type="ECO:0000256" key="7">
    <source>
        <dbReference type="ARBA" id="ARBA00023237"/>
    </source>
</evidence>
<feature type="domain" description="TonB-dependent receptor-like beta-barrel" evidence="12">
    <location>
        <begin position="405"/>
        <end position="952"/>
    </location>
</feature>
<sequence length="1000" mass="111035">MKPNKKLKLIAVLLSCISTYAQKTIKGTVIDKQSNIPMVGVNVIVPNSKAGTVTDFDGKFQLQLPENSTTIELSYMGFQTQKVNIDEKLNYTIYMTSGQGQSLDEVVIIGYGTQSKKDVSSSIQSIKTKDLPQGTSSSFENSLQGQTPGVNISSSSATPGSAVSVNIRGVSSISASSQPLYIIDGIPVVSRNNSALNANIQPVNPLADLSPNDIDSFTILKDAAAAAIYGSRGANGVILITTKRGKTGKSTIDVNYYTSFAQISKYPKMVDSEKFKKFFNTAAEFDGLGSDYFDWIDTSKGINTNIYDEIFRVGVTQNLDLSVKGGSEKTSYYLSGNYYNQEGIQLGQGFKRLSARMNLDHNINEKFKVGNTFFITRSNHQRTIGENDEYGVVINAQGWDPTEPIYDENGKYTNPFKYNTWWPLENPVQIANEYKNTSQSTRLQGSAYVEWKIIPDLKFKSSFSLEYSNLVEDSYVPSGTNKSKTGEGIYATYEETNWLVENTLNYNKQFGEKHNFGAILGWTIQENETRFSDQSGVGYATNTTSSISAASTIIASSSGRNQYGLQSFFGRANYVYDDKYITSFTLRADGSSRFGENNQYGYFPSGSLAWRINKEKFFKIESVSDLKIRASYGLTGNQEIGSNWRGTYTLNANYNGVPGIAPNRLENPDLGWEKTKQLDIGLDLGLFKNRITLTADYFNKQTDDLLLQAKVSGLTGFNSVYQNVGAIENKGFEFGINAAVFDGNDFKWNTGINLTLLDNKIKKLINDGEEVGRNHILKEGQEVSTLYLIKFLGVDPQTGDAKFDDVNKDGIIDFSDRQIVGGALPTYFGGWSNNFTYKGFTLTANFMFSGGNKIFNQSRHVYDNYGYTKSGIPYSNISERVYDNYWRTPGQITDVPRPSTKDGQMQRFSTQFLENGDYIRLKTLSLAYKLPSDVIHKIGLNSLSLYIQAQNLFTITDYLGFDPEVSTNTSSQEDLNILQGEDFGTLGQARTFTLGLSTTF</sequence>
<name>A0A1M5VRH9_9FLAO</name>
<dbReference type="SUPFAM" id="SSF49464">
    <property type="entry name" value="Carboxypeptidase regulatory domain-like"/>
    <property type="match status" value="1"/>
</dbReference>
<dbReference type="Gene3D" id="2.170.130.10">
    <property type="entry name" value="TonB-dependent receptor, plug domain"/>
    <property type="match status" value="1"/>
</dbReference>
<evidence type="ECO:0000256" key="5">
    <source>
        <dbReference type="ARBA" id="ARBA00023077"/>
    </source>
</evidence>
<proteinExistence type="inferred from homology"/>
<evidence type="ECO:0000256" key="9">
    <source>
        <dbReference type="RuleBase" id="RU003357"/>
    </source>
</evidence>
<dbReference type="InterPro" id="IPR036942">
    <property type="entry name" value="Beta-barrel_TonB_sf"/>
</dbReference>
<keyword evidence="3 8" id="KW-1134">Transmembrane beta strand</keyword>
<keyword evidence="15" id="KW-1185">Reference proteome</keyword>
<evidence type="ECO:0000259" key="13">
    <source>
        <dbReference type="Pfam" id="PF07715"/>
    </source>
</evidence>
<dbReference type="Pfam" id="PF13715">
    <property type="entry name" value="CarbopepD_reg_2"/>
    <property type="match status" value="1"/>
</dbReference>
<dbReference type="AlphaFoldDB" id="A0A1M5VRH9"/>
<dbReference type="SUPFAM" id="SSF56935">
    <property type="entry name" value="Porins"/>
    <property type="match status" value="1"/>
</dbReference>
<dbReference type="PROSITE" id="PS52016">
    <property type="entry name" value="TONB_DEPENDENT_REC_3"/>
    <property type="match status" value="1"/>
</dbReference>
<dbReference type="EMBL" id="FQWC01000011">
    <property type="protein sequence ID" value="SHH77837.1"/>
    <property type="molecule type" value="Genomic_DNA"/>
</dbReference>
<feature type="region of interest" description="Disordered" evidence="10">
    <location>
        <begin position="122"/>
        <end position="158"/>
    </location>
</feature>
<dbReference type="STRING" id="370979.SAMN05443663_111116"/>
<evidence type="ECO:0000313" key="14">
    <source>
        <dbReference type="EMBL" id="SHH77837.1"/>
    </source>
</evidence>
<evidence type="ECO:0000313" key="15">
    <source>
        <dbReference type="Proteomes" id="UP000184071"/>
    </source>
</evidence>
<evidence type="ECO:0000259" key="12">
    <source>
        <dbReference type="Pfam" id="PF00593"/>
    </source>
</evidence>
<keyword evidence="7 8" id="KW-0998">Cell outer membrane</keyword>
<evidence type="ECO:0000256" key="3">
    <source>
        <dbReference type="ARBA" id="ARBA00022452"/>
    </source>
</evidence>
<evidence type="ECO:0000256" key="2">
    <source>
        <dbReference type="ARBA" id="ARBA00022448"/>
    </source>
</evidence>
<protein>
    <submittedName>
        <fullName evidence="14">TonB-linked outer membrane protein, SusC/RagA family</fullName>
    </submittedName>
</protein>
<evidence type="ECO:0000256" key="6">
    <source>
        <dbReference type="ARBA" id="ARBA00023136"/>
    </source>
</evidence>
<feature type="signal peptide" evidence="11">
    <location>
        <begin position="1"/>
        <end position="23"/>
    </location>
</feature>
<dbReference type="OrthoDB" id="9768177at2"/>
<dbReference type="InterPro" id="IPR039426">
    <property type="entry name" value="TonB-dep_rcpt-like"/>
</dbReference>
<keyword evidence="4 8" id="KW-0812">Transmembrane</keyword>
<dbReference type="Pfam" id="PF00593">
    <property type="entry name" value="TonB_dep_Rec_b-barrel"/>
    <property type="match status" value="1"/>
</dbReference>